<sequence length="284" mass="33208">MWFFEKYENLIVTFECSYSLPRYCTLSAEFIDRHAATFASWYGGVWTNLFVIDQNLPIWLIEKHADLIPWEDLYPHSGRESQNDIFCESFARKHADRRIWQNIGHFAVSNEFVMEHIEKMNLFRDLDEICARDGNRHSISGTTSWSSLLDNGTTLTQSVFIDMLEKGEMSIITACAWIKHRQLESHILKQLLSKYENNKSNHRGYKQILSKALEHQKSMTTSEMLHTYTASMNKKLMKSLLNNPSFNLDTFKTELIKSHDCGVCCEFAEKLTKQIQNKRISDKE</sequence>
<evidence type="ECO:0000313" key="2">
    <source>
        <dbReference type="EMBL" id="CAF3865387.1"/>
    </source>
</evidence>
<dbReference type="EMBL" id="CAJNOK010009997">
    <property type="protein sequence ID" value="CAF1103662.1"/>
    <property type="molecule type" value="Genomic_DNA"/>
</dbReference>
<comment type="caution">
    <text evidence="2">The sequence shown here is derived from an EMBL/GenBank/DDBJ whole genome shotgun (WGS) entry which is preliminary data.</text>
</comment>
<evidence type="ECO:0000313" key="3">
    <source>
        <dbReference type="Proteomes" id="UP000682733"/>
    </source>
</evidence>
<gene>
    <name evidence="1" type="ORF">OVA965_LOCUS19419</name>
    <name evidence="2" type="ORF">TMI583_LOCUS19442</name>
</gene>
<protein>
    <submittedName>
        <fullName evidence="2">Uncharacterized protein</fullName>
    </submittedName>
</protein>
<dbReference type="Proteomes" id="UP000682733">
    <property type="component" value="Unassembled WGS sequence"/>
</dbReference>
<dbReference type="Proteomes" id="UP000677228">
    <property type="component" value="Unassembled WGS sequence"/>
</dbReference>
<reference evidence="2" key="1">
    <citation type="submission" date="2021-02" db="EMBL/GenBank/DDBJ databases">
        <authorList>
            <person name="Nowell W R."/>
        </authorList>
    </citation>
    <scope>NUCLEOTIDE SEQUENCE</scope>
</reference>
<dbReference type="EMBL" id="CAJOBA010010198">
    <property type="protein sequence ID" value="CAF3865387.1"/>
    <property type="molecule type" value="Genomic_DNA"/>
</dbReference>
<name>A0A8S2KQY1_9BILA</name>
<dbReference type="AlphaFoldDB" id="A0A8S2KQY1"/>
<evidence type="ECO:0000313" key="1">
    <source>
        <dbReference type="EMBL" id="CAF1103662.1"/>
    </source>
</evidence>
<accession>A0A8S2KQY1</accession>
<organism evidence="2 3">
    <name type="scientific">Didymodactylos carnosus</name>
    <dbReference type="NCBI Taxonomy" id="1234261"/>
    <lineage>
        <taxon>Eukaryota</taxon>
        <taxon>Metazoa</taxon>
        <taxon>Spiralia</taxon>
        <taxon>Gnathifera</taxon>
        <taxon>Rotifera</taxon>
        <taxon>Eurotatoria</taxon>
        <taxon>Bdelloidea</taxon>
        <taxon>Philodinida</taxon>
        <taxon>Philodinidae</taxon>
        <taxon>Didymodactylos</taxon>
    </lineage>
</organism>
<proteinExistence type="predicted"/>